<comment type="caution">
    <text evidence="2">The sequence shown here is derived from an EMBL/GenBank/DDBJ whole genome shotgun (WGS) entry which is preliminary data.</text>
</comment>
<evidence type="ECO:0000313" key="3">
    <source>
        <dbReference type="Proteomes" id="UP000270216"/>
    </source>
</evidence>
<proteinExistence type="predicted"/>
<feature type="compositionally biased region" description="Basic and acidic residues" evidence="1">
    <location>
        <begin position="7"/>
        <end position="17"/>
    </location>
</feature>
<keyword evidence="3" id="KW-1185">Reference proteome</keyword>
<accession>A0ABX9ZHB3</accession>
<sequence>MVFASMHAERESPKDDSAAAFGNHLRGGRFGGEWHTMPDQVLFANVSFERRTFRSIACFSSSDATANIQHHDAEREWRCMRVR</sequence>
<evidence type="ECO:0000313" key="2">
    <source>
        <dbReference type="EMBL" id="RSK73844.1"/>
    </source>
</evidence>
<dbReference type="EMBL" id="RWHX01000091">
    <property type="protein sequence ID" value="RSK73844.1"/>
    <property type="molecule type" value="Genomic_DNA"/>
</dbReference>
<name>A0ABX9ZHB3_9BURK</name>
<gene>
    <name evidence="2" type="ORF">EJE83_25240</name>
</gene>
<dbReference type="RefSeq" id="WP_124988733.1">
    <property type="nucleotide sequence ID" value="NZ_PYYA01000058.1"/>
</dbReference>
<evidence type="ECO:0000256" key="1">
    <source>
        <dbReference type="SAM" id="MobiDB-lite"/>
    </source>
</evidence>
<protein>
    <submittedName>
        <fullName evidence="2">Uncharacterized protein</fullName>
    </submittedName>
</protein>
<organism evidence="2 3">
    <name type="scientific">Pandoraea apista</name>
    <dbReference type="NCBI Taxonomy" id="93218"/>
    <lineage>
        <taxon>Bacteria</taxon>
        <taxon>Pseudomonadati</taxon>
        <taxon>Pseudomonadota</taxon>
        <taxon>Betaproteobacteria</taxon>
        <taxon>Burkholderiales</taxon>
        <taxon>Burkholderiaceae</taxon>
        <taxon>Pandoraea</taxon>
    </lineage>
</organism>
<reference evidence="2 3" key="1">
    <citation type="submission" date="2018-12" db="EMBL/GenBank/DDBJ databases">
        <title>Whole genome sequence of a Pandoraea apista isolate from a patient with cystic fibrosis.</title>
        <authorList>
            <person name="Kenna D.T."/>
            <person name="Turton J.F."/>
        </authorList>
    </citation>
    <scope>NUCLEOTIDE SEQUENCE [LARGE SCALE GENOMIC DNA]</scope>
    <source>
        <strain evidence="2 3">Pa13324</strain>
    </source>
</reference>
<dbReference type="Proteomes" id="UP000270216">
    <property type="component" value="Unassembled WGS sequence"/>
</dbReference>
<feature type="region of interest" description="Disordered" evidence="1">
    <location>
        <begin position="1"/>
        <end position="22"/>
    </location>
</feature>